<reference evidence="1" key="1">
    <citation type="journal article" date="2020" name="Nature">
        <title>Giant virus diversity and host interactions through global metagenomics.</title>
        <authorList>
            <person name="Schulz F."/>
            <person name="Roux S."/>
            <person name="Paez-Espino D."/>
            <person name="Jungbluth S."/>
            <person name="Walsh D.A."/>
            <person name="Denef V.J."/>
            <person name="McMahon K.D."/>
            <person name="Konstantinidis K.T."/>
            <person name="Eloe-Fadrosh E.A."/>
            <person name="Kyrpides N.C."/>
            <person name="Woyke T."/>
        </authorList>
    </citation>
    <scope>NUCLEOTIDE SEQUENCE</scope>
    <source>
        <strain evidence="1">GVMAG-S-1041349-163</strain>
    </source>
</reference>
<protein>
    <submittedName>
        <fullName evidence="1">Uncharacterized protein</fullName>
    </submittedName>
</protein>
<sequence length="34" mass="4061">MIDKIHYKEMAVYKIHQIINFSIKAIKNGKQKDN</sequence>
<evidence type="ECO:0000313" key="1">
    <source>
        <dbReference type="EMBL" id="QHU07914.1"/>
    </source>
</evidence>
<accession>A0A6C0JW11</accession>
<organism evidence="1">
    <name type="scientific">viral metagenome</name>
    <dbReference type="NCBI Taxonomy" id="1070528"/>
    <lineage>
        <taxon>unclassified sequences</taxon>
        <taxon>metagenomes</taxon>
        <taxon>organismal metagenomes</taxon>
    </lineage>
</organism>
<dbReference type="EMBL" id="MN740693">
    <property type="protein sequence ID" value="QHU07914.1"/>
    <property type="molecule type" value="Genomic_DNA"/>
</dbReference>
<dbReference type="AlphaFoldDB" id="A0A6C0JW11"/>
<proteinExistence type="predicted"/>
<name>A0A6C0JW11_9ZZZZ</name>